<keyword evidence="7 10" id="KW-0784">Thiamine biosynthesis</keyword>
<comment type="pathway">
    <text evidence="1 10">Metabolic intermediate biosynthesis; 1-deoxy-D-xylulose 5-phosphate biosynthesis; 1-deoxy-D-xylulose 5-phosphate from D-glyceraldehyde 3-phosphate and pyruvate: step 1/1.</text>
</comment>
<dbReference type="Pfam" id="PF13292">
    <property type="entry name" value="DXP_synthase_N"/>
    <property type="match status" value="1"/>
</dbReference>
<feature type="binding site" evidence="10">
    <location>
        <position position="143"/>
    </location>
    <ligand>
        <name>Mg(2+)</name>
        <dbReference type="ChEBI" id="CHEBI:18420"/>
    </ligand>
</feature>
<comment type="cofactor">
    <cofactor evidence="10">
        <name>Mg(2+)</name>
        <dbReference type="ChEBI" id="CHEBI:18420"/>
    </cofactor>
    <text evidence="10">Binds 1 Mg(2+) ion per subunit.</text>
</comment>
<reference evidence="12" key="2">
    <citation type="submission" date="2021-04" db="EMBL/GenBank/DDBJ databases">
        <authorList>
            <person name="Gilroy R."/>
        </authorList>
    </citation>
    <scope>NUCLEOTIDE SEQUENCE</scope>
    <source>
        <strain evidence="12">ChiBcolR8-3208</strain>
    </source>
</reference>
<evidence type="ECO:0000256" key="2">
    <source>
        <dbReference type="ARBA" id="ARBA00011081"/>
    </source>
</evidence>
<evidence type="ECO:0000256" key="5">
    <source>
        <dbReference type="ARBA" id="ARBA00022723"/>
    </source>
</evidence>
<dbReference type="InterPro" id="IPR009014">
    <property type="entry name" value="Transketo_C/PFOR_II"/>
</dbReference>
<protein>
    <recommendedName>
        <fullName evidence="10">1-deoxy-D-xylulose-5-phosphate synthase</fullName>
        <ecNumber evidence="10">2.2.1.7</ecNumber>
    </recommendedName>
    <alternativeName>
        <fullName evidence="10">1-deoxyxylulose-5-phosphate synthase</fullName>
        <shortName evidence="10">DXP synthase</shortName>
        <shortName evidence="10">DXPS</shortName>
    </alternativeName>
</protein>
<feature type="binding site" evidence="10">
    <location>
        <position position="71"/>
    </location>
    <ligand>
        <name>thiamine diphosphate</name>
        <dbReference type="ChEBI" id="CHEBI:58937"/>
    </ligand>
</feature>
<evidence type="ECO:0000313" key="12">
    <source>
        <dbReference type="EMBL" id="HJB36522.1"/>
    </source>
</evidence>
<dbReference type="HAMAP" id="MF_00315">
    <property type="entry name" value="DXP_synth"/>
    <property type="match status" value="1"/>
</dbReference>
<feature type="binding site" evidence="10">
    <location>
        <position position="362"/>
    </location>
    <ligand>
        <name>thiamine diphosphate</name>
        <dbReference type="ChEBI" id="CHEBI:58937"/>
    </ligand>
</feature>
<dbReference type="Pfam" id="PF02779">
    <property type="entry name" value="Transket_pyr"/>
    <property type="match status" value="1"/>
</dbReference>
<gene>
    <name evidence="10 12" type="primary">dxs</name>
    <name evidence="12" type="ORF">H9942_00455</name>
</gene>
<evidence type="ECO:0000313" key="13">
    <source>
        <dbReference type="Proteomes" id="UP000824214"/>
    </source>
</evidence>
<proteinExistence type="inferred from homology"/>
<dbReference type="InterPro" id="IPR005477">
    <property type="entry name" value="Dxylulose-5-P_synthase"/>
</dbReference>
<dbReference type="PROSITE" id="PS00801">
    <property type="entry name" value="TRANSKETOLASE_1"/>
    <property type="match status" value="1"/>
</dbReference>
<dbReference type="NCBIfam" id="NF003933">
    <property type="entry name" value="PRK05444.2-2"/>
    <property type="match status" value="1"/>
</dbReference>
<evidence type="ECO:0000256" key="7">
    <source>
        <dbReference type="ARBA" id="ARBA00022977"/>
    </source>
</evidence>
<evidence type="ECO:0000256" key="3">
    <source>
        <dbReference type="ARBA" id="ARBA00011738"/>
    </source>
</evidence>
<dbReference type="PANTHER" id="PTHR43322">
    <property type="entry name" value="1-D-DEOXYXYLULOSE 5-PHOSPHATE SYNTHASE-RELATED"/>
    <property type="match status" value="1"/>
</dbReference>
<comment type="catalytic activity">
    <reaction evidence="10">
        <text>D-glyceraldehyde 3-phosphate + pyruvate + H(+) = 1-deoxy-D-xylulose 5-phosphate + CO2</text>
        <dbReference type="Rhea" id="RHEA:12605"/>
        <dbReference type="ChEBI" id="CHEBI:15361"/>
        <dbReference type="ChEBI" id="CHEBI:15378"/>
        <dbReference type="ChEBI" id="CHEBI:16526"/>
        <dbReference type="ChEBI" id="CHEBI:57792"/>
        <dbReference type="ChEBI" id="CHEBI:59776"/>
        <dbReference type="EC" id="2.2.1.7"/>
    </reaction>
</comment>
<keyword evidence="9 10" id="KW-0414">Isoprene biosynthesis</keyword>
<keyword evidence="6 10" id="KW-0460">Magnesium</keyword>
<dbReference type="AlphaFoldDB" id="A0A9D2LW84"/>
<sequence>MLEEIHSPEDIKGFDGEELESLCEEMRRVIIDTVSANGGHLASNLGVVELTVALGLAFSPPRDTIVWDVGHQSYPYKLLTGRYGQFHTIRTEGGLAGFPCREESPYDLFTCGHSSTSISSALGVSEANYLQGKDGYVVAVIGDGALTGGLAYEGLNNAGRMHRNLIVILNDNTMSISKNVGSMARYLSYIRTKPGYIKTKNHLESSLQKLPVVGPVIATLLRRLKRRVKRLFYNTTIFEDMGFAYYGPFDGHNIKELAVTLETAKLINKPVLLHVRTYKGKGYQYAEQDPTIYHGLSGFDVTTGDTGEKSQSFSDEFGQTLCCLARENEKLCAITAAMQSGTGLGGFREEFRSRFFDVGISEEHAVTFAGGLAAGGMLPVFAVYSTFLQRAYDELIHDVSMQGTKIILAIDRAGVVGEDGKTHQGVFDAAYLQTIPNATVYSPAYFKELRAQLTYLVEKGQGLCAIRYPRGKELYKPAYFQSTTAPTSVYGEKDAPLCIVTYGRIFSFAAECRDKLEREGIQLKLIKLNRIIPIDPAAVEEARACRHVFFFEEGIQRGGIGEHFSFLLEEAGFEGSFHLRGIADPYIKHAPMFRSLETLGLNAESMETLVRATLAQEKGGPHEETA</sequence>
<dbReference type="GO" id="GO:0016114">
    <property type="term" value="P:terpenoid biosynthetic process"/>
    <property type="evidence" value="ECO:0007669"/>
    <property type="project" value="UniProtKB-UniRule"/>
</dbReference>
<evidence type="ECO:0000256" key="9">
    <source>
        <dbReference type="ARBA" id="ARBA00023229"/>
    </source>
</evidence>
<keyword evidence="8 10" id="KW-0786">Thiamine pyrophosphate</keyword>
<organism evidence="12 13">
    <name type="scientific">Candidatus Acutalibacter ornithocaccae</name>
    <dbReference type="NCBI Taxonomy" id="2838416"/>
    <lineage>
        <taxon>Bacteria</taxon>
        <taxon>Bacillati</taxon>
        <taxon>Bacillota</taxon>
        <taxon>Clostridia</taxon>
        <taxon>Eubacteriales</taxon>
        <taxon>Acutalibacteraceae</taxon>
        <taxon>Acutalibacter</taxon>
    </lineage>
</organism>
<dbReference type="SUPFAM" id="SSF52518">
    <property type="entry name" value="Thiamin diphosphate-binding fold (THDP-binding)"/>
    <property type="match status" value="1"/>
</dbReference>
<dbReference type="GO" id="GO:0019288">
    <property type="term" value="P:isopentenyl diphosphate biosynthetic process, methylerythritol 4-phosphate pathway"/>
    <property type="evidence" value="ECO:0007669"/>
    <property type="project" value="TreeGrafter"/>
</dbReference>
<dbReference type="CDD" id="cd07033">
    <property type="entry name" value="TPP_PYR_DXS_TK_like"/>
    <property type="match status" value="1"/>
</dbReference>
<dbReference type="InterPro" id="IPR049557">
    <property type="entry name" value="Transketolase_CS"/>
</dbReference>
<dbReference type="GO" id="GO:0009228">
    <property type="term" value="P:thiamine biosynthetic process"/>
    <property type="evidence" value="ECO:0007669"/>
    <property type="project" value="UniProtKB-UniRule"/>
</dbReference>
<comment type="subunit">
    <text evidence="3 10">Homodimer.</text>
</comment>
<keyword evidence="5 10" id="KW-0479">Metal-binding</keyword>
<evidence type="ECO:0000256" key="1">
    <source>
        <dbReference type="ARBA" id="ARBA00004980"/>
    </source>
</evidence>
<feature type="binding site" evidence="10">
    <location>
        <begin position="144"/>
        <end position="145"/>
    </location>
    <ligand>
        <name>thiamine diphosphate</name>
        <dbReference type="ChEBI" id="CHEBI:58937"/>
    </ligand>
</feature>
<dbReference type="GO" id="GO:0000287">
    <property type="term" value="F:magnesium ion binding"/>
    <property type="evidence" value="ECO:0007669"/>
    <property type="project" value="UniProtKB-UniRule"/>
</dbReference>
<comment type="similarity">
    <text evidence="2 10">Belongs to the transketolase family. DXPS subfamily.</text>
</comment>
<reference evidence="12" key="1">
    <citation type="journal article" date="2021" name="PeerJ">
        <title>Extensive microbial diversity within the chicken gut microbiome revealed by metagenomics and culture.</title>
        <authorList>
            <person name="Gilroy R."/>
            <person name="Ravi A."/>
            <person name="Getino M."/>
            <person name="Pursley I."/>
            <person name="Horton D.L."/>
            <person name="Alikhan N.F."/>
            <person name="Baker D."/>
            <person name="Gharbi K."/>
            <person name="Hall N."/>
            <person name="Watson M."/>
            <person name="Adriaenssens E.M."/>
            <person name="Foster-Nyarko E."/>
            <person name="Jarju S."/>
            <person name="Secka A."/>
            <person name="Antonio M."/>
            <person name="Oren A."/>
            <person name="Chaudhuri R.R."/>
            <person name="La Ragione R."/>
            <person name="Hildebrand F."/>
            <person name="Pallen M.J."/>
        </authorList>
    </citation>
    <scope>NUCLEOTIDE SEQUENCE</scope>
    <source>
        <strain evidence="12">ChiBcolR8-3208</strain>
    </source>
</reference>
<evidence type="ECO:0000256" key="10">
    <source>
        <dbReference type="HAMAP-Rule" id="MF_00315"/>
    </source>
</evidence>
<dbReference type="SUPFAM" id="SSF52922">
    <property type="entry name" value="TK C-terminal domain-like"/>
    <property type="match status" value="1"/>
</dbReference>
<dbReference type="Pfam" id="PF02780">
    <property type="entry name" value="Transketolase_C"/>
    <property type="match status" value="1"/>
</dbReference>
<dbReference type="CDD" id="cd02007">
    <property type="entry name" value="TPP_DXS"/>
    <property type="match status" value="1"/>
</dbReference>
<feature type="binding site" evidence="10">
    <location>
        <begin position="112"/>
        <end position="114"/>
    </location>
    <ligand>
        <name>thiamine diphosphate</name>
        <dbReference type="ChEBI" id="CHEBI:58937"/>
    </ligand>
</feature>
<name>A0A9D2LW84_9FIRM</name>
<feature type="binding site" evidence="10">
    <location>
        <position position="172"/>
    </location>
    <ligand>
        <name>thiamine diphosphate</name>
        <dbReference type="ChEBI" id="CHEBI:58937"/>
    </ligand>
</feature>
<dbReference type="SMART" id="SM00861">
    <property type="entry name" value="Transket_pyr"/>
    <property type="match status" value="1"/>
</dbReference>
<dbReference type="NCBIfam" id="TIGR00204">
    <property type="entry name" value="dxs"/>
    <property type="match status" value="1"/>
</dbReference>
<dbReference type="InterPro" id="IPR005475">
    <property type="entry name" value="Transketolase-like_Pyr-bd"/>
</dbReference>
<dbReference type="EMBL" id="DWXZ01000006">
    <property type="protein sequence ID" value="HJB36522.1"/>
    <property type="molecule type" value="Genomic_DNA"/>
</dbReference>
<dbReference type="InterPro" id="IPR033248">
    <property type="entry name" value="Transketolase_C"/>
</dbReference>
<accession>A0A9D2LW84</accession>
<dbReference type="GO" id="GO:0030976">
    <property type="term" value="F:thiamine pyrophosphate binding"/>
    <property type="evidence" value="ECO:0007669"/>
    <property type="project" value="UniProtKB-UniRule"/>
</dbReference>
<feature type="binding site" evidence="10">
    <location>
        <position position="283"/>
    </location>
    <ligand>
        <name>thiamine diphosphate</name>
        <dbReference type="ChEBI" id="CHEBI:58937"/>
    </ligand>
</feature>
<comment type="function">
    <text evidence="10">Catalyzes the acyloin condensation reaction between C atoms 2 and 3 of pyruvate and glyceraldehyde 3-phosphate to yield 1-deoxy-D-xylulose-5-phosphate (DXP).</text>
</comment>
<dbReference type="Gene3D" id="3.40.50.920">
    <property type="match status" value="1"/>
</dbReference>
<feature type="domain" description="Transketolase-like pyrimidine-binding" evidence="11">
    <location>
        <begin position="311"/>
        <end position="476"/>
    </location>
</feature>
<dbReference type="Gene3D" id="3.40.50.970">
    <property type="match status" value="2"/>
</dbReference>
<dbReference type="EC" id="2.2.1.7" evidence="10"/>
<dbReference type="PANTHER" id="PTHR43322:SF5">
    <property type="entry name" value="1-DEOXY-D-XYLULOSE-5-PHOSPHATE SYNTHASE, CHLOROPLASTIC"/>
    <property type="match status" value="1"/>
</dbReference>
<comment type="cofactor">
    <cofactor evidence="10">
        <name>thiamine diphosphate</name>
        <dbReference type="ChEBI" id="CHEBI:58937"/>
    </cofactor>
    <text evidence="10">Binds 1 thiamine pyrophosphate per subunit.</text>
</comment>
<feature type="binding site" evidence="10">
    <location>
        <position position="172"/>
    </location>
    <ligand>
        <name>Mg(2+)</name>
        <dbReference type="ChEBI" id="CHEBI:18420"/>
    </ligand>
</feature>
<evidence type="ECO:0000259" key="11">
    <source>
        <dbReference type="SMART" id="SM00861"/>
    </source>
</evidence>
<evidence type="ECO:0000256" key="8">
    <source>
        <dbReference type="ARBA" id="ARBA00023052"/>
    </source>
</evidence>
<dbReference type="GO" id="GO:0005829">
    <property type="term" value="C:cytosol"/>
    <property type="evidence" value="ECO:0007669"/>
    <property type="project" value="TreeGrafter"/>
</dbReference>
<dbReference type="Proteomes" id="UP000824214">
    <property type="component" value="Unassembled WGS sequence"/>
</dbReference>
<evidence type="ECO:0000256" key="4">
    <source>
        <dbReference type="ARBA" id="ARBA00022679"/>
    </source>
</evidence>
<keyword evidence="4 10" id="KW-0808">Transferase</keyword>
<comment type="caution">
    <text evidence="12">The sequence shown here is derived from an EMBL/GenBank/DDBJ whole genome shotgun (WGS) entry which is preliminary data.</text>
</comment>
<evidence type="ECO:0000256" key="6">
    <source>
        <dbReference type="ARBA" id="ARBA00022842"/>
    </source>
</evidence>
<dbReference type="InterPro" id="IPR029061">
    <property type="entry name" value="THDP-binding"/>
</dbReference>
<dbReference type="GO" id="GO:0008661">
    <property type="term" value="F:1-deoxy-D-xylulose-5-phosphate synthase activity"/>
    <property type="evidence" value="ECO:0007669"/>
    <property type="project" value="UniProtKB-UniRule"/>
</dbReference>